<organism evidence="4 5">
    <name type="scientific">Acer negundo</name>
    <name type="common">Box elder</name>
    <dbReference type="NCBI Taxonomy" id="4023"/>
    <lineage>
        <taxon>Eukaryota</taxon>
        <taxon>Viridiplantae</taxon>
        <taxon>Streptophyta</taxon>
        <taxon>Embryophyta</taxon>
        <taxon>Tracheophyta</taxon>
        <taxon>Spermatophyta</taxon>
        <taxon>Magnoliopsida</taxon>
        <taxon>eudicotyledons</taxon>
        <taxon>Gunneridae</taxon>
        <taxon>Pentapetalae</taxon>
        <taxon>rosids</taxon>
        <taxon>malvids</taxon>
        <taxon>Sapindales</taxon>
        <taxon>Sapindaceae</taxon>
        <taxon>Hippocastanoideae</taxon>
        <taxon>Acereae</taxon>
        <taxon>Acer</taxon>
    </lineage>
</organism>
<dbReference type="Proteomes" id="UP001064489">
    <property type="component" value="Chromosome 3"/>
</dbReference>
<keyword evidence="3" id="KW-0687">Ribonucleoprotein</keyword>
<dbReference type="InterPro" id="IPR000592">
    <property type="entry name" value="Ribosomal_eS27"/>
</dbReference>
<keyword evidence="2" id="KW-0689">Ribosomal protein</keyword>
<dbReference type="Gene3D" id="2.20.25.100">
    <property type="entry name" value="Zn-binding ribosomal proteins"/>
    <property type="match status" value="1"/>
</dbReference>
<accession>A0AAD5NY47</accession>
<dbReference type="GO" id="GO:0003735">
    <property type="term" value="F:structural constituent of ribosome"/>
    <property type="evidence" value="ECO:0007669"/>
    <property type="project" value="InterPro"/>
</dbReference>
<sequence>MVFQNDVDLLNPSTELEKKNISPNVSFNLQTPRSISNLLLMDVKCQGYFNITTMFSHSHISMACEKY</sequence>
<keyword evidence="5" id="KW-1185">Reference proteome</keyword>
<dbReference type="AlphaFoldDB" id="A0AAD5NY47"/>
<dbReference type="InterPro" id="IPR023407">
    <property type="entry name" value="Ribosomal_eS27_Zn-bd_dom_sf"/>
</dbReference>
<evidence type="ECO:0000256" key="3">
    <source>
        <dbReference type="ARBA" id="ARBA00023274"/>
    </source>
</evidence>
<evidence type="ECO:0000313" key="4">
    <source>
        <dbReference type="EMBL" id="KAI9186212.1"/>
    </source>
</evidence>
<dbReference type="GO" id="GO:0005840">
    <property type="term" value="C:ribosome"/>
    <property type="evidence" value="ECO:0007669"/>
    <property type="project" value="UniProtKB-KW"/>
</dbReference>
<dbReference type="Pfam" id="PF01667">
    <property type="entry name" value="Ribosomal_S27e"/>
    <property type="match status" value="1"/>
</dbReference>
<evidence type="ECO:0000256" key="1">
    <source>
        <dbReference type="ARBA" id="ARBA00022833"/>
    </source>
</evidence>
<dbReference type="EMBL" id="JAJSOW010000100">
    <property type="protein sequence ID" value="KAI9186212.1"/>
    <property type="molecule type" value="Genomic_DNA"/>
</dbReference>
<gene>
    <name evidence="4" type="ORF">LWI28_014933</name>
</gene>
<evidence type="ECO:0000313" key="5">
    <source>
        <dbReference type="Proteomes" id="UP001064489"/>
    </source>
</evidence>
<dbReference type="GO" id="GO:0006412">
    <property type="term" value="P:translation"/>
    <property type="evidence" value="ECO:0007669"/>
    <property type="project" value="InterPro"/>
</dbReference>
<comment type="caution">
    <text evidence="4">The sequence shown here is derived from an EMBL/GenBank/DDBJ whole genome shotgun (WGS) entry which is preliminary data.</text>
</comment>
<proteinExistence type="predicted"/>
<dbReference type="PANTHER" id="PTHR11594">
    <property type="entry name" value="40S RIBOSOMAL PROTEIN S27"/>
    <property type="match status" value="1"/>
</dbReference>
<dbReference type="GO" id="GO:1990904">
    <property type="term" value="C:ribonucleoprotein complex"/>
    <property type="evidence" value="ECO:0007669"/>
    <property type="project" value="UniProtKB-KW"/>
</dbReference>
<name>A0AAD5NY47_ACENE</name>
<protein>
    <submittedName>
        <fullName evidence="4">Uncharacterized protein</fullName>
    </submittedName>
</protein>
<evidence type="ECO:0000256" key="2">
    <source>
        <dbReference type="ARBA" id="ARBA00022980"/>
    </source>
</evidence>
<keyword evidence="1" id="KW-0862">Zinc</keyword>
<reference evidence="4" key="2">
    <citation type="submission" date="2023-02" db="EMBL/GenBank/DDBJ databases">
        <authorList>
            <person name="Swenson N.G."/>
            <person name="Wegrzyn J.L."/>
            <person name="Mcevoy S.L."/>
        </authorList>
    </citation>
    <scope>NUCLEOTIDE SEQUENCE</scope>
    <source>
        <strain evidence="4">91603</strain>
        <tissue evidence="4">Leaf</tissue>
    </source>
</reference>
<reference evidence="4" key="1">
    <citation type="journal article" date="2022" name="Plant J.">
        <title>Strategies of tolerance reflected in two North American maple genomes.</title>
        <authorList>
            <person name="McEvoy S.L."/>
            <person name="Sezen U.U."/>
            <person name="Trouern-Trend A."/>
            <person name="McMahon S.M."/>
            <person name="Schaberg P.G."/>
            <person name="Yang J."/>
            <person name="Wegrzyn J.L."/>
            <person name="Swenson N.G."/>
        </authorList>
    </citation>
    <scope>NUCLEOTIDE SEQUENCE</scope>
    <source>
        <strain evidence="4">91603</strain>
    </source>
</reference>